<dbReference type="KEGG" id="bor:COCMIDRAFT_21775"/>
<dbReference type="SUPFAM" id="SSF51445">
    <property type="entry name" value="(Trans)glycosidases"/>
    <property type="match status" value="1"/>
</dbReference>
<protein>
    <recommendedName>
        <fullName evidence="9">1,3-beta-glucanosyltransferase</fullName>
        <ecNumber evidence="9">2.4.1.-</ecNumber>
    </recommendedName>
</protein>
<dbReference type="PANTHER" id="PTHR31468:SF4">
    <property type="entry name" value="1,3-BETA-GLUCANOSYLTRANSFERASE GAS3-RELATED"/>
    <property type="match status" value="1"/>
</dbReference>
<dbReference type="EMBL" id="KI963921">
    <property type="protein sequence ID" value="EUC50761.1"/>
    <property type="molecule type" value="Genomic_DNA"/>
</dbReference>
<organism evidence="11 12">
    <name type="scientific">Bipolaris oryzae ATCC 44560</name>
    <dbReference type="NCBI Taxonomy" id="930090"/>
    <lineage>
        <taxon>Eukaryota</taxon>
        <taxon>Fungi</taxon>
        <taxon>Dikarya</taxon>
        <taxon>Ascomycota</taxon>
        <taxon>Pezizomycotina</taxon>
        <taxon>Dothideomycetes</taxon>
        <taxon>Pleosporomycetidae</taxon>
        <taxon>Pleosporales</taxon>
        <taxon>Pleosporineae</taxon>
        <taxon>Pleosporaceae</taxon>
        <taxon>Bipolaris</taxon>
    </lineage>
</organism>
<dbReference type="eggNOG" id="ENOG502QRZZ">
    <property type="taxonomic scope" value="Eukaryota"/>
</dbReference>
<evidence type="ECO:0000256" key="4">
    <source>
        <dbReference type="ARBA" id="ARBA00022679"/>
    </source>
</evidence>
<dbReference type="Gene3D" id="3.20.20.80">
    <property type="entry name" value="Glycosidases"/>
    <property type="match status" value="1"/>
</dbReference>
<dbReference type="GO" id="GO:0098552">
    <property type="term" value="C:side of membrane"/>
    <property type="evidence" value="ECO:0007669"/>
    <property type="project" value="UniProtKB-KW"/>
</dbReference>
<feature type="compositionally biased region" description="Low complexity" evidence="10">
    <location>
        <begin position="431"/>
        <end position="453"/>
    </location>
</feature>
<evidence type="ECO:0000256" key="8">
    <source>
        <dbReference type="ARBA" id="ARBA00023288"/>
    </source>
</evidence>
<feature type="region of interest" description="Disordered" evidence="10">
    <location>
        <begin position="421"/>
        <end position="463"/>
    </location>
</feature>
<comment type="function">
    <text evidence="9">Splits internally a 1,3-beta-glucan molecule and transfers the newly generated reducing end (the donor) to the non-reducing end of another 1,3-beta-glucan molecule (the acceptor) forming a 1,3-beta linkage, resulting in the elongation of 1,3-beta-glucan chains in the cell wall.</text>
</comment>
<evidence type="ECO:0000313" key="12">
    <source>
        <dbReference type="Proteomes" id="UP000054032"/>
    </source>
</evidence>
<comment type="subcellular location">
    <subcellularLocation>
        <location evidence="1 9">Cell membrane</location>
        <topology evidence="1 9">Lipid-anchor</topology>
        <topology evidence="1 9">GPI-anchor</topology>
    </subcellularLocation>
</comment>
<evidence type="ECO:0000256" key="3">
    <source>
        <dbReference type="ARBA" id="ARBA00022622"/>
    </source>
</evidence>
<keyword evidence="6 9" id="KW-0472">Membrane</keyword>
<proteinExistence type="inferred from homology"/>
<gene>
    <name evidence="11" type="ORF">COCMIDRAFT_21775</name>
</gene>
<dbReference type="HOGENOM" id="CLU_021855_1_2_1"/>
<dbReference type="OrthoDB" id="421038at2759"/>
<evidence type="ECO:0000256" key="6">
    <source>
        <dbReference type="ARBA" id="ARBA00023136"/>
    </source>
</evidence>
<feature type="chain" id="PRO_5005151142" description="1,3-beta-glucanosyltransferase" evidence="9">
    <location>
        <begin position="22"/>
        <end position="485"/>
    </location>
</feature>
<keyword evidence="12" id="KW-1185">Reference proteome</keyword>
<keyword evidence="5 9" id="KW-0732">Signal</keyword>
<evidence type="ECO:0000256" key="10">
    <source>
        <dbReference type="SAM" id="MobiDB-lite"/>
    </source>
</evidence>
<evidence type="ECO:0000256" key="7">
    <source>
        <dbReference type="ARBA" id="ARBA00023180"/>
    </source>
</evidence>
<dbReference type="GO" id="GO:0009277">
    <property type="term" value="C:fungal-type cell wall"/>
    <property type="evidence" value="ECO:0007669"/>
    <property type="project" value="EnsemblFungi"/>
</dbReference>
<comment type="similarity">
    <text evidence="2 9">Belongs to the glycosyl hydrolase 72 family.</text>
</comment>
<dbReference type="GO" id="GO:0042124">
    <property type="term" value="F:1,3-beta-glucanosyltransferase activity"/>
    <property type="evidence" value="ECO:0007669"/>
    <property type="project" value="TreeGrafter"/>
</dbReference>
<feature type="signal peptide" evidence="9">
    <location>
        <begin position="1"/>
        <end position="21"/>
    </location>
</feature>
<dbReference type="InterPro" id="IPR004886">
    <property type="entry name" value="Glucanosyltransferase"/>
</dbReference>
<keyword evidence="8 9" id="KW-0449">Lipoprotein</keyword>
<sequence length="485" mass="53114">MSFLTRAAVILPALFSYLGHAVNPVEVRGRDFIDTVTGERLMIIGVDYQPGGQGAYQPSNKEDALTDSGVCLRDAVLMQRLGVNTLRVYNLDPTLDHSECASIFNAAGIYMLLDVNSPLPGESINRAEPWTSYNSDYLNRAFGIIENFKNFPNTLGFFSANEVMNDLSTAEFNPQYIRAVQRDMKNYIKNHVNRTISVGYSAADVREILQDTWAYMQCVHDEDESSSDFFGLNSYSWCNGDNIQTSGYDTLANMFANSAIPVFFSEYGCNRVTPRDFDEVQALYGEQMRALSGGLVYEYSAEEAGYGLVEIEQDGSVKLMQDFDNLQRQFNKLDIKALESASPQSTDVKAPECSDSLITANEFSKNFTIPAVCPGCQDLISNGIENPQNGRLVNVDETNVQQKVYGSGGQQVQNLKLNIVSDGANQPNGENTSPSSTGGDNNNNNQPSQTGNGARPTETGTGVVVHPRGSSMLALVSFVICALCL</sequence>
<dbReference type="InterPro" id="IPR017853">
    <property type="entry name" value="GH"/>
</dbReference>
<evidence type="ECO:0000256" key="9">
    <source>
        <dbReference type="RuleBase" id="RU361209"/>
    </source>
</evidence>
<dbReference type="Pfam" id="PF03198">
    <property type="entry name" value="Glyco_hydro_72"/>
    <property type="match status" value="1"/>
</dbReference>
<dbReference type="GO" id="GO:0031505">
    <property type="term" value="P:fungal-type cell wall organization"/>
    <property type="evidence" value="ECO:0007669"/>
    <property type="project" value="TreeGrafter"/>
</dbReference>
<evidence type="ECO:0000256" key="1">
    <source>
        <dbReference type="ARBA" id="ARBA00004609"/>
    </source>
</evidence>
<dbReference type="Proteomes" id="UP000054032">
    <property type="component" value="Unassembled WGS sequence"/>
</dbReference>
<dbReference type="FunFam" id="3.20.20.80:FF:000032">
    <property type="entry name" value="1,3-beta-glucanosyltransferase"/>
    <property type="match status" value="1"/>
</dbReference>
<dbReference type="PANTHER" id="PTHR31468">
    <property type="entry name" value="1,3-BETA-GLUCANOSYLTRANSFERASE GAS1"/>
    <property type="match status" value="1"/>
</dbReference>
<name>W7A401_COCMI</name>
<evidence type="ECO:0000256" key="5">
    <source>
        <dbReference type="ARBA" id="ARBA00022729"/>
    </source>
</evidence>
<dbReference type="GeneID" id="19120118"/>
<dbReference type="GO" id="GO:0071970">
    <property type="term" value="P:fungal-type cell wall (1-&gt;3)-beta-D-glucan biosynthetic process"/>
    <property type="evidence" value="ECO:0007669"/>
    <property type="project" value="TreeGrafter"/>
</dbReference>
<keyword evidence="3 9" id="KW-0336">GPI-anchor</keyword>
<dbReference type="GO" id="GO:0005886">
    <property type="term" value="C:plasma membrane"/>
    <property type="evidence" value="ECO:0007669"/>
    <property type="project" value="UniProtKB-SubCell"/>
</dbReference>
<dbReference type="GO" id="GO:0016787">
    <property type="term" value="F:hydrolase activity"/>
    <property type="evidence" value="ECO:0007669"/>
    <property type="project" value="UniProtKB-KW"/>
</dbReference>
<reference evidence="11 12" key="1">
    <citation type="journal article" date="2013" name="PLoS Genet.">
        <title>Comparative genome structure, secondary metabolite, and effector coding capacity across Cochliobolus pathogens.</title>
        <authorList>
            <person name="Condon B.J."/>
            <person name="Leng Y."/>
            <person name="Wu D."/>
            <person name="Bushley K.E."/>
            <person name="Ohm R.A."/>
            <person name="Otillar R."/>
            <person name="Martin J."/>
            <person name="Schackwitz W."/>
            <person name="Grimwood J."/>
            <person name="MohdZainudin N."/>
            <person name="Xue C."/>
            <person name="Wang R."/>
            <person name="Manning V.A."/>
            <person name="Dhillon B."/>
            <person name="Tu Z.J."/>
            <person name="Steffenson B.J."/>
            <person name="Salamov A."/>
            <person name="Sun H."/>
            <person name="Lowry S."/>
            <person name="LaButti K."/>
            <person name="Han J."/>
            <person name="Copeland A."/>
            <person name="Lindquist E."/>
            <person name="Barry K."/>
            <person name="Schmutz J."/>
            <person name="Baker S.E."/>
            <person name="Ciuffetti L.M."/>
            <person name="Grigoriev I.V."/>
            <person name="Zhong S."/>
            <person name="Turgeon B.G."/>
        </authorList>
    </citation>
    <scope>NUCLEOTIDE SEQUENCE [LARGE SCALE GENOMIC DNA]</scope>
    <source>
        <strain evidence="11 12">ATCC 44560</strain>
    </source>
</reference>
<evidence type="ECO:0000256" key="2">
    <source>
        <dbReference type="ARBA" id="ARBA00007528"/>
    </source>
</evidence>
<dbReference type="AlphaFoldDB" id="W7A401"/>
<accession>W7A401</accession>
<keyword evidence="11" id="KW-0378">Hydrolase</keyword>
<dbReference type="EC" id="2.4.1.-" evidence="9"/>
<evidence type="ECO:0000313" key="11">
    <source>
        <dbReference type="EMBL" id="EUC50761.1"/>
    </source>
</evidence>
<keyword evidence="4 9" id="KW-0808">Transferase</keyword>
<keyword evidence="7" id="KW-0325">Glycoprotein</keyword>
<dbReference type="RefSeq" id="XP_007682663.1">
    <property type="nucleotide sequence ID" value="XM_007684473.1"/>
</dbReference>